<reference evidence="2 3" key="1">
    <citation type="submission" date="2019-09" db="EMBL/GenBank/DDBJ databases">
        <title>Non-baumannii Acinetobacter spp. carrying blaNDM-1 isolated in China.</title>
        <authorList>
            <person name="Cui C."/>
            <person name="Chen C."/>
            <person name="Sun J."/>
            <person name="Liu Y."/>
        </authorList>
    </citation>
    <scope>NUCLEOTIDE SEQUENCE [LARGE SCALE GENOMIC DNA]</scope>
    <source>
        <strain evidence="2 3">HZE23-1</strain>
    </source>
</reference>
<dbReference type="EMBL" id="CP044463">
    <property type="protein sequence ID" value="QIC66699.1"/>
    <property type="molecule type" value="Genomic_DNA"/>
</dbReference>
<feature type="chain" id="PRO_5042247806" evidence="1">
    <location>
        <begin position="20"/>
        <end position="622"/>
    </location>
</feature>
<dbReference type="RefSeq" id="WP_163171047.1">
    <property type="nucleotide sequence ID" value="NZ_CP044463.1"/>
</dbReference>
<dbReference type="InterPro" id="IPR026454">
    <property type="entry name" value="Rhombotarget_A"/>
</dbReference>
<organism evidence="2 3">
    <name type="scientific">Acinetobacter schindleri</name>
    <dbReference type="NCBI Taxonomy" id="108981"/>
    <lineage>
        <taxon>Bacteria</taxon>
        <taxon>Pseudomonadati</taxon>
        <taxon>Pseudomonadota</taxon>
        <taxon>Gammaproteobacteria</taxon>
        <taxon>Moraxellales</taxon>
        <taxon>Moraxellaceae</taxon>
        <taxon>Acinetobacter</taxon>
    </lineage>
</organism>
<dbReference type="SUPFAM" id="SSF51126">
    <property type="entry name" value="Pectin lyase-like"/>
    <property type="match status" value="1"/>
</dbReference>
<evidence type="ECO:0000313" key="3">
    <source>
        <dbReference type="Proteomes" id="UP000503505"/>
    </source>
</evidence>
<evidence type="ECO:0000313" key="2">
    <source>
        <dbReference type="EMBL" id="QIC66699.1"/>
    </source>
</evidence>
<dbReference type="InterPro" id="IPR011050">
    <property type="entry name" value="Pectin_lyase_fold/virulence"/>
</dbReference>
<accession>A0AAE7BWU9</accession>
<keyword evidence="1" id="KW-0732">Signal</keyword>
<sequence length="622" mass="67835">MLKKSLGIVLLCIMGQAYSAEIVVTTTEDIVRDDKECSLREAVQYINQGMDKPYLGCGDDKPVPVIKLKEKEIYKLNSPLQIIRSMYIHTTYEKKMGDNLEDGLSNATIRIMDNLPANTLGGIFNIANSETVSEKNQTVSVRLREVTLEGCGAISCKVSKGGLIYNQGKLTLEYVKLHRGMANDGGAIYIAGINKTDQTKNGSLTVQNSLLENNTANEGGAIYNELPNFHIRQSVISKNTTIATSSRSSNIYTEDVLSNEETDVLVLPQSSIYSSTLYGNTGAAVTILDAIAINNTTIINNSIGVKFDVVNKPGYLANSIVLNNPGSTSANTDQNCQFSSEQVKMSSILQNNLVGNSCGTGASIYANEILDDAYTVLAGDQLEGKCPNITTSANAILCPYFKNEKQFLGYFRPRILMTYTSLNTTPILNKGEQNTDKTKAGCVGYDQRGKSPFGKCDRGAIEIQDSRDTSLVGQDLLIGKLNNQVARISIIEALGDSDLLPKEKCKEVVLDHPQGEEWQDGCLLIEQQAHVSSKGTVSLDLDGNLVYTPRNPKAGADLFTIRVVTTMNRFDSNAAYLPIRVNIVMEAENNMKSDKVKTSGGATSIFWLVLLMGGLTWRKLKK</sequence>
<dbReference type="InterPro" id="IPR026457">
    <property type="entry name" value="CSLREA_Nterm"/>
</dbReference>
<dbReference type="AlphaFoldDB" id="A0AAE7BWU9"/>
<gene>
    <name evidence="2" type="primary">rbtA</name>
    <name evidence="2" type="ORF">FSC10_04705</name>
</gene>
<dbReference type="NCBIfam" id="TIGR04212">
    <property type="entry name" value="GlyGly_RbtA"/>
    <property type="match status" value="1"/>
</dbReference>
<protein>
    <submittedName>
        <fullName evidence="2">Rhombotarget A</fullName>
    </submittedName>
</protein>
<evidence type="ECO:0000256" key="1">
    <source>
        <dbReference type="SAM" id="SignalP"/>
    </source>
</evidence>
<name>A0AAE7BWU9_9GAMM</name>
<feature type="signal peptide" evidence="1">
    <location>
        <begin position="1"/>
        <end position="19"/>
    </location>
</feature>
<dbReference type="Proteomes" id="UP000503505">
    <property type="component" value="Chromosome"/>
</dbReference>
<proteinExistence type="predicted"/>
<dbReference type="NCBIfam" id="TIGR04214">
    <property type="entry name" value="CSLREA_Nterm"/>
    <property type="match status" value="1"/>
</dbReference>